<reference evidence="1 2" key="1">
    <citation type="submission" date="2017-01" db="EMBL/GenBank/DDBJ databases">
        <authorList>
            <person name="Mah S.A."/>
            <person name="Swanson W.J."/>
            <person name="Moy G.W."/>
            <person name="Vacquier V.D."/>
        </authorList>
    </citation>
    <scope>NUCLEOTIDE SEQUENCE [LARGE SCALE GENOMIC DNA]</scope>
    <source>
        <strain evidence="1 2">DSM 29590</strain>
    </source>
</reference>
<sequence>MRSDTNPRFPVNPWLAWRPGSDRAFDALERIGVLIRSGASWDDSYAFELGAQARRYANQCPKGFRQGLEIVLSEHGNLAAIQGWLSAAPSCDFTHIDQSPRSAD</sequence>
<gene>
    <name evidence="1" type="ORF">SAMN05421666_1147</name>
</gene>
<organism evidence="1 2">
    <name type="scientific">Roseovarius nanhaiticus</name>
    <dbReference type="NCBI Taxonomy" id="573024"/>
    <lineage>
        <taxon>Bacteria</taxon>
        <taxon>Pseudomonadati</taxon>
        <taxon>Pseudomonadota</taxon>
        <taxon>Alphaproteobacteria</taxon>
        <taxon>Rhodobacterales</taxon>
        <taxon>Roseobacteraceae</taxon>
        <taxon>Roseovarius</taxon>
    </lineage>
</organism>
<dbReference type="AlphaFoldDB" id="A0A1N7FL23"/>
<dbReference type="OrthoDB" id="7869030at2"/>
<dbReference type="Proteomes" id="UP000186019">
    <property type="component" value="Unassembled WGS sequence"/>
</dbReference>
<accession>A0A1N7FL23</accession>
<keyword evidence="2" id="KW-1185">Reference proteome</keyword>
<dbReference type="RefSeq" id="WP_076531747.1">
    <property type="nucleotide sequence ID" value="NZ_FOAC01000001.1"/>
</dbReference>
<dbReference type="STRING" id="573024.SAMN05216208_0989"/>
<evidence type="ECO:0000313" key="1">
    <source>
        <dbReference type="EMBL" id="SIS01108.1"/>
    </source>
</evidence>
<evidence type="ECO:0000313" key="2">
    <source>
        <dbReference type="Proteomes" id="UP000186019"/>
    </source>
</evidence>
<name>A0A1N7FL23_9RHOB</name>
<dbReference type="EMBL" id="FTNV01000001">
    <property type="protein sequence ID" value="SIS01108.1"/>
    <property type="molecule type" value="Genomic_DNA"/>
</dbReference>
<proteinExistence type="predicted"/>
<protein>
    <submittedName>
        <fullName evidence="1">Uncharacterized protein</fullName>
    </submittedName>
</protein>